<reference evidence="2" key="1">
    <citation type="submission" date="2015-02" db="EMBL/GenBank/DDBJ databases">
        <title>Draft Genome of Frankia sp. CpI1-S.</title>
        <authorList>
            <person name="Oshone R.T."/>
            <person name="Ngom M."/>
            <person name="Ghodhbane-Gtari F."/>
            <person name="Gtari M."/>
            <person name="Morris K."/>
            <person name="Thomas K."/>
            <person name="Sen A."/>
            <person name="Tisa L.S."/>
        </authorList>
    </citation>
    <scope>NUCLEOTIDE SEQUENCE [LARGE SCALE GENOMIC DNA]</scope>
    <source>
        <strain evidence="2">CpI1-S</strain>
    </source>
</reference>
<evidence type="ECO:0000313" key="1">
    <source>
        <dbReference type="EMBL" id="KJE21583.1"/>
    </source>
</evidence>
<gene>
    <name evidence="1" type="ORF">FF36_04040</name>
</gene>
<reference evidence="1 2" key="2">
    <citation type="journal article" date="2016" name="Genome Announc.">
        <title>Permanent Draft Genome Sequences for Two Variants of Frankia sp. Strain CpI1, the First Frankia Strain Isolated from Root Nodules of Comptonia peregrina.</title>
        <authorList>
            <person name="Oshone R."/>
            <person name="Hurst S.G.IV."/>
            <person name="Abebe-Akele F."/>
            <person name="Simpson S."/>
            <person name="Morris K."/>
            <person name="Thomas W.K."/>
            <person name="Tisa L.S."/>
        </authorList>
    </citation>
    <scope>NUCLEOTIDE SEQUENCE [LARGE SCALE GENOMIC DNA]</scope>
    <source>
        <strain evidence="2">CpI1-S</strain>
    </source>
</reference>
<feature type="non-terminal residue" evidence="1">
    <location>
        <position position="47"/>
    </location>
</feature>
<sequence length="47" mass="4950">MLLDLDGMAVERVERLADGSRVAWLVTADEAARACPGCGVFSGRVKG</sequence>
<organism evidence="1 2">
    <name type="scientific">Frankia torreyi</name>
    <dbReference type="NCBI Taxonomy" id="1856"/>
    <lineage>
        <taxon>Bacteria</taxon>
        <taxon>Bacillati</taxon>
        <taxon>Actinomycetota</taxon>
        <taxon>Actinomycetes</taxon>
        <taxon>Frankiales</taxon>
        <taxon>Frankiaceae</taxon>
        <taxon>Frankia</taxon>
    </lineage>
</organism>
<evidence type="ECO:0008006" key="3">
    <source>
        <dbReference type="Google" id="ProtNLM"/>
    </source>
</evidence>
<name>A0A0D8BBD0_9ACTN</name>
<accession>A0A0D8BBD0</accession>
<dbReference type="Proteomes" id="UP000032545">
    <property type="component" value="Unassembled WGS sequence"/>
</dbReference>
<protein>
    <recommendedName>
        <fullName evidence="3">ISL3 family transposase</fullName>
    </recommendedName>
</protein>
<evidence type="ECO:0000313" key="2">
    <source>
        <dbReference type="Proteomes" id="UP000032545"/>
    </source>
</evidence>
<dbReference type="AlphaFoldDB" id="A0A0D8BBD0"/>
<comment type="caution">
    <text evidence="1">The sequence shown here is derived from an EMBL/GenBank/DDBJ whole genome shotgun (WGS) entry which is preliminary data.</text>
</comment>
<proteinExistence type="predicted"/>
<dbReference type="EMBL" id="JYFN01000034">
    <property type="protein sequence ID" value="KJE21583.1"/>
    <property type="molecule type" value="Genomic_DNA"/>
</dbReference>
<keyword evidence="2" id="KW-1185">Reference proteome</keyword>